<organism evidence="2 3">
    <name type="scientific">Tanacetum coccineum</name>
    <dbReference type="NCBI Taxonomy" id="301880"/>
    <lineage>
        <taxon>Eukaryota</taxon>
        <taxon>Viridiplantae</taxon>
        <taxon>Streptophyta</taxon>
        <taxon>Embryophyta</taxon>
        <taxon>Tracheophyta</taxon>
        <taxon>Spermatophyta</taxon>
        <taxon>Magnoliopsida</taxon>
        <taxon>eudicotyledons</taxon>
        <taxon>Gunneridae</taxon>
        <taxon>Pentapetalae</taxon>
        <taxon>asterids</taxon>
        <taxon>campanulids</taxon>
        <taxon>Asterales</taxon>
        <taxon>Asteraceae</taxon>
        <taxon>Asteroideae</taxon>
        <taxon>Anthemideae</taxon>
        <taxon>Anthemidinae</taxon>
        <taxon>Tanacetum</taxon>
    </lineage>
</organism>
<accession>A0ABQ4X934</accession>
<feature type="region of interest" description="Disordered" evidence="1">
    <location>
        <begin position="256"/>
        <end position="291"/>
    </location>
</feature>
<feature type="compositionally biased region" description="Basic residues" evidence="1">
    <location>
        <begin position="279"/>
        <end position="291"/>
    </location>
</feature>
<dbReference type="EMBL" id="BQNB010009302">
    <property type="protein sequence ID" value="GJS61612.1"/>
    <property type="molecule type" value="Genomic_DNA"/>
</dbReference>
<evidence type="ECO:0000256" key="1">
    <source>
        <dbReference type="SAM" id="MobiDB-lite"/>
    </source>
</evidence>
<proteinExistence type="predicted"/>
<name>A0ABQ4X934_9ASTR</name>
<sequence length="291" mass="33390">MSSPKFAETHNVVAFFENPVESDGFAEIIDFLKASLVHYALTVNPIIYTSCIKQFWATAKVQIVNGVHQLQALVDKKRVIVTESSIRRDLQLDDAEGTDYLPTATIFEELTRMGYEKPSQKLTFYKAFFSPQWKYFIHTITQCLSAKSTAWNEFISLMASLIICLATNQKFNLYKYIFDAMVKHLDGGVKFLMYPHFLQAFINQQLGNMSTHKKIFVNPFHTKKFFANMKRAGKDFSRRITPLFDTMMVQASKKVGEDSDYLTDSTQIPIIDQPSTSSKLKKKQPSKKAQR</sequence>
<protein>
    <submittedName>
        <fullName evidence="2">Uncharacterized protein</fullName>
    </submittedName>
</protein>
<keyword evidence="3" id="KW-1185">Reference proteome</keyword>
<dbReference type="Proteomes" id="UP001151760">
    <property type="component" value="Unassembled WGS sequence"/>
</dbReference>
<reference evidence="2" key="1">
    <citation type="journal article" date="2022" name="Int. J. Mol. Sci.">
        <title>Draft Genome of Tanacetum Coccineum: Genomic Comparison of Closely Related Tanacetum-Family Plants.</title>
        <authorList>
            <person name="Yamashiro T."/>
            <person name="Shiraishi A."/>
            <person name="Nakayama K."/>
            <person name="Satake H."/>
        </authorList>
    </citation>
    <scope>NUCLEOTIDE SEQUENCE</scope>
</reference>
<evidence type="ECO:0000313" key="3">
    <source>
        <dbReference type="Proteomes" id="UP001151760"/>
    </source>
</evidence>
<reference evidence="2" key="2">
    <citation type="submission" date="2022-01" db="EMBL/GenBank/DDBJ databases">
        <authorList>
            <person name="Yamashiro T."/>
            <person name="Shiraishi A."/>
            <person name="Satake H."/>
            <person name="Nakayama K."/>
        </authorList>
    </citation>
    <scope>NUCLEOTIDE SEQUENCE</scope>
</reference>
<gene>
    <name evidence="2" type="ORF">Tco_0656396</name>
</gene>
<comment type="caution">
    <text evidence="2">The sequence shown here is derived from an EMBL/GenBank/DDBJ whole genome shotgun (WGS) entry which is preliminary data.</text>
</comment>
<evidence type="ECO:0000313" key="2">
    <source>
        <dbReference type="EMBL" id="GJS61612.1"/>
    </source>
</evidence>